<dbReference type="InterPro" id="IPR014001">
    <property type="entry name" value="Helicase_ATP-bd"/>
</dbReference>
<dbReference type="CDD" id="cd18030">
    <property type="entry name" value="DEXHc_RE_I_HsdR"/>
    <property type="match status" value="1"/>
</dbReference>
<dbReference type="CDD" id="cd22332">
    <property type="entry name" value="HsdR_N"/>
    <property type="match status" value="1"/>
</dbReference>
<dbReference type="SMART" id="SM00487">
    <property type="entry name" value="DEXDc"/>
    <property type="match status" value="1"/>
</dbReference>
<dbReference type="InterPro" id="IPR004473">
    <property type="entry name" value="Restrct_endonuc_typeI_HsdR"/>
</dbReference>
<evidence type="ECO:0000256" key="8">
    <source>
        <dbReference type="ARBA" id="ARBA00022840"/>
    </source>
</evidence>
<dbReference type="InterPro" id="IPR007409">
    <property type="entry name" value="Restrct_endonuc_type1_HsdR_N"/>
</dbReference>
<dbReference type="Pfam" id="PF18766">
    <property type="entry name" value="SWI2_SNF2"/>
    <property type="match status" value="1"/>
</dbReference>
<comment type="subunit">
    <text evidence="10">The type I restriction/modification system is composed of three polypeptides R, M and S.</text>
</comment>
<evidence type="ECO:0000256" key="7">
    <source>
        <dbReference type="ARBA" id="ARBA00022801"/>
    </source>
</evidence>
<dbReference type="EC" id="3.1.21.3" evidence="10"/>
<evidence type="ECO:0000259" key="11">
    <source>
        <dbReference type="PROSITE" id="PS51192"/>
    </source>
</evidence>
<evidence type="ECO:0000256" key="4">
    <source>
        <dbReference type="ARBA" id="ARBA00022741"/>
    </source>
</evidence>
<comment type="similarity">
    <text evidence="2 10">Belongs to the HsdR family.</text>
</comment>
<evidence type="ECO:0000256" key="10">
    <source>
        <dbReference type="RuleBase" id="RU364115"/>
    </source>
</evidence>
<dbReference type="CDD" id="cd18800">
    <property type="entry name" value="SF2_C_EcoR124I-like"/>
    <property type="match status" value="1"/>
</dbReference>
<gene>
    <name evidence="12" type="primary">hsdR</name>
    <name evidence="12" type="ORF">KL86DYS1_10332</name>
</gene>
<comment type="catalytic activity">
    <reaction evidence="1 10">
        <text>Endonucleolytic cleavage of DNA to give random double-stranded fragments with terminal 5'-phosphates, ATP is simultaneously hydrolyzed.</text>
        <dbReference type="EC" id="3.1.21.3"/>
    </reaction>
</comment>
<dbReference type="Pfam" id="PF22679">
    <property type="entry name" value="T1R_D3-like"/>
    <property type="match status" value="1"/>
</dbReference>
<dbReference type="Gene3D" id="3.90.1570.50">
    <property type="match status" value="1"/>
</dbReference>
<keyword evidence="6" id="KW-0255">Endonuclease</keyword>
<evidence type="ECO:0000256" key="9">
    <source>
        <dbReference type="ARBA" id="ARBA00023125"/>
    </source>
</evidence>
<dbReference type="PROSITE" id="PS51192">
    <property type="entry name" value="HELICASE_ATP_BIND_1"/>
    <property type="match status" value="1"/>
</dbReference>
<dbReference type="RefSeq" id="WP_296938234.1">
    <property type="nucleotide sequence ID" value="NZ_LT599032.1"/>
</dbReference>
<dbReference type="GO" id="GO:0009307">
    <property type="term" value="P:DNA restriction-modification system"/>
    <property type="evidence" value="ECO:0007669"/>
    <property type="project" value="UniProtKB-KW"/>
</dbReference>
<dbReference type="AlphaFoldDB" id="A0A212IW69"/>
<dbReference type="GO" id="GO:0003677">
    <property type="term" value="F:DNA binding"/>
    <property type="evidence" value="ECO:0007669"/>
    <property type="project" value="UniProtKB-KW"/>
</dbReference>
<keyword evidence="8 10" id="KW-0067">ATP-binding</keyword>
<dbReference type="InterPro" id="IPR051268">
    <property type="entry name" value="Type-I_R_enzyme_R_subunit"/>
</dbReference>
<protein>
    <recommendedName>
        <fullName evidence="10">Type I restriction enzyme endonuclease subunit</fullName>
        <shortName evidence="10">R protein</shortName>
        <ecNumber evidence="10">3.1.21.3</ecNumber>
    </recommendedName>
</protein>
<evidence type="ECO:0000256" key="3">
    <source>
        <dbReference type="ARBA" id="ARBA00022722"/>
    </source>
</evidence>
<evidence type="ECO:0000256" key="1">
    <source>
        <dbReference type="ARBA" id="ARBA00000851"/>
    </source>
</evidence>
<dbReference type="Pfam" id="PF12008">
    <property type="entry name" value="EcoR124_C"/>
    <property type="match status" value="1"/>
</dbReference>
<keyword evidence="5 10" id="KW-0680">Restriction system</keyword>
<dbReference type="Gene3D" id="3.40.50.300">
    <property type="entry name" value="P-loop containing nucleotide triphosphate hydrolases"/>
    <property type="match status" value="2"/>
</dbReference>
<reference evidence="12" key="1">
    <citation type="submission" date="2016-04" db="EMBL/GenBank/DDBJ databases">
        <authorList>
            <person name="Evans L.H."/>
            <person name="Alamgir A."/>
            <person name="Owens N."/>
            <person name="Weber N.D."/>
            <person name="Virtaneva K."/>
            <person name="Barbian K."/>
            <person name="Babar A."/>
            <person name="Rosenke K."/>
        </authorList>
    </citation>
    <scope>NUCLEOTIDE SEQUENCE</scope>
    <source>
        <strain evidence="12">86-1</strain>
    </source>
</reference>
<accession>A0A212IW69</accession>
<comment type="function">
    <text evidence="10">Subunit R is required for both nuclease and ATPase activities, but not for modification.</text>
</comment>
<dbReference type="GO" id="GO:0009035">
    <property type="term" value="F:type I site-specific deoxyribonuclease activity"/>
    <property type="evidence" value="ECO:0007669"/>
    <property type="project" value="UniProtKB-EC"/>
</dbReference>
<evidence type="ECO:0000256" key="5">
    <source>
        <dbReference type="ARBA" id="ARBA00022747"/>
    </source>
</evidence>
<keyword evidence="7 10" id="KW-0378">Hydrolase</keyword>
<feature type="domain" description="Helicase ATP-binding" evidence="11">
    <location>
        <begin position="249"/>
        <end position="414"/>
    </location>
</feature>
<dbReference type="NCBIfam" id="TIGR00348">
    <property type="entry name" value="hsdR"/>
    <property type="match status" value="1"/>
</dbReference>
<dbReference type="EMBL" id="FLUM01000001">
    <property type="protein sequence ID" value="SBV91402.1"/>
    <property type="molecule type" value="Genomic_DNA"/>
</dbReference>
<name>A0A212IW69_9BACT</name>
<keyword evidence="4 10" id="KW-0547">Nucleotide-binding</keyword>
<evidence type="ECO:0000256" key="6">
    <source>
        <dbReference type="ARBA" id="ARBA00022759"/>
    </source>
</evidence>
<dbReference type="InterPro" id="IPR022625">
    <property type="entry name" value="TypeI_RM_Rsu_C"/>
</dbReference>
<dbReference type="Pfam" id="PF04313">
    <property type="entry name" value="HSDR_N"/>
    <property type="match status" value="1"/>
</dbReference>
<keyword evidence="9 10" id="KW-0238">DNA-binding</keyword>
<proteinExistence type="inferred from homology"/>
<dbReference type="InterPro" id="IPR027417">
    <property type="entry name" value="P-loop_NTPase"/>
</dbReference>
<dbReference type="InterPro" id="IPR040980">
    <property type="entry name" value="SWI2_SNF2"/>
</dbReference>
<dbReference type="PANTHER" id="PTHR30195">
    <property type="entry name" value="TYPE I SITE-SPECIFIC DEOXYRIBONUCLEASE PROTEIN SUBUNIT M AND R"/>
    <property type="match status" value="1"/>
</dbReference>
<dbReference type="GO" id="GO:0005524">
    <property type="term" value="F:ATP binding"/>
    <property type="evidence" value="ECO:0007669"/>
    <property type="project" value="UniProtKB-KW"/>
</dbReference>
<dbReference type="InterPro" id="IPR055180">
    <property type="entry name" value="HsdR_RecA-like_helicase_dom_2"/>
</dbReference>
<sequence length="922" mass="107134">MTSTQSEQALESGLIKTLVSMNYQAVKIEDEEALINNFRKQLDNHNKIVLSDDEFGRIMIHLESGSIFDKAIKLRDKFSLVREDGTTKWIEFLNTQEWCKNEFQVSSQITDEGRRKSRYDVTILVNGLPLVQIELKKRGIELKQAYSQVQRYHKTAFKGLFKYIQIFVISNGVNTRYFTNNPNQGYKFTFPWADFKNNHIDRLDIFAAMFFDQCTLGKMLAKYVVLHQSDKCLMILRPYQYYAVEALIDKVANSTKNGYIWHTTGSGKTLTSFKAAQLISEMPDIDKVLFVVDRHDLDTQTKKEYDAFSPGAVDSTDNTKALVKALQSNKKLMITTIQKLNNAVQKERFSKGLQDVKEKNIVMIFDECHRSQFGDMHTNITDFFNHIRYFGFTGTPILAKNANDGRTTKDIFGERLHEYLIKDAIADENVLSFLVEYHGKWKKRNEDDKKVKSIDTREAMMSDKRMEDIVDFILDNYNTSTYERDFNAMFAVGGVPMVTKYYDLFKSRNHDLKIATIFTYTQNEDSEDELTGMNEGFVSDGNTRDILEGYIRDYNEMFGTDFNTDNFNLYYDDINKRMKNRQIDLLLVANMFLTGFDAKRLNTLYVDKNLNYHGLLQAFSRTNRVLNEKKRFGKIVCFRDLKENTDAAISLYSNSNSSEIVLMKPYQSLVEEFNNQAISFLEKYPTIDSISEFQSEQDKRTFVMLFRAMLRLRTQMKGYNEFNGNALEIKDQLFADFQSKYLDMSNQLAVKPINPDAESILSDIDFELELIHRDIINVMYILALLQELRPESASYNKDRKAVLDTVNGDPVLRSKSRLIDEFIRIHIDGRQDKDTPSDIESDLDKYIIAERAKAIGKVAAEEGVNEELLHEYITEFEYLGKPKNEIIKRAIEPLILTFRENQAKKKSIIEKMQDIIKLFSWN</sequence>
<keyword evidence="3" id="KW-0540">Nuclease</keyword>
<evidence type="ECO:0000313" key="12">
    <source>
        <dbReference type="EMBL" id="SBV91402.1"/>
    </source>
</evidence>
<evidence type="ECO:0000256" key="2">
    <source>
        <dbReference type="ARBA" id="ARBA00008598"/>
    </source>
</evidence>
<organism evidence="12">
    <name type="scientific">uncultured Dysgonomonas sp</name>
    <dbReference type="NCBI Taxonomy" id="206096"/>
    <lineage>
        <taxon>Bacteria</taxon>
        <taxon>Pseudomonadati</taxon>
        <taxon>Bacteroidota</taxon>
        <taxon>Bacteroidia</taxon>
        <taxon>Bacteroidales</taxon>
        <taxon>Dysgonomonadaceae</taxon>
        <taxon>Dysgonomonas</taxon>
        <taxon>environmental samples</taxon>
    </lineage>
</organism>
<dbReference type="SUPFAM" id="SSF52540">
    <property type="entry name" value="P-loop containing nucleoside triphosphate hydrolases"/>
    <property type="match status" value="1"/>
</dbReference>
<dbReference type="PANTHER" id="PTHR30195:SF16">
    <property type="entry name" value="TYPE I RESTRICTION ENZYME ENDONUCLEASE SUBUNIT"/>
    <property type="match status" value="1"/>
</dbReference>